<evidence type="ECO:0000313" key="3">
    <source>
        <dbReference type="Proteomes" id="UP000831290"/>
    </source>
</evidence>
<feature type="transmembrane region" description="Helical" evidence="1">
    <location>
        <begin position="80"/>
        <end position="98"/>
    </location>
</feature>
<gene>
    <name evidence="2" type="ORF">MQE35_06995</name>
</gene>
<evidence type="ECO:0000256" key="1">
    <source>
        <dbReference type="SAM" id="Phobius"/>
    </source>
</evidence>
<dbReference type="AlphaFoldDB" id="A0A9E6ZNB9"/>
<keyword evidence="1" id="KW-0812">Transmembrane</keyword>
<keyword evidence="1" id="KW-0472">Membrane</keyword>
<protein>
    <submittedName>
        <fullName evidence="2">Uncharacterized protein</fullName>
    </submittedName>
</protein>
<proteinExistence type="predicted"/>
<feature type="transmembrane region" description="Helical" evidence="1">
    <location>
        <begin position="47"/>
        <end position="68"/>
    </location>
</feature>
<evidence type="ECO:0000313" key="2">
    <source>
        <dbReference type="EMBL" id="UOB19037.1"/>
    </source>
</evidence>
<dbReference type="Proteomes" id="UP000831290">
    <property type="component" value="Chromosome"/>
</dbReference>
<feature type="transmembrane region" description="Helical" evidence="1">
    <location>
        <begin position="118"/>
        <end position="142"/>
    </location>
</feature>
<reference evidence="2" key="1">
    <citation type="submission" date="2022-03" db="EMBL/GenBank/DDBJ databases">
        <title>Description of Abyssus ytuae gen. nov., sp. nov., a novel member of the family Flavobacteriaceae isolated from the sediment of Mariana Trench.</title>
        <authorList>
            <person name="Zhang J."/>
            <person name="Xu X."/>
        </authorList>
    </citation>
    <scope>NUCLEOTIDE SEQUENCE</scope>
    <source>
        <strain evidence="2">MT3330</strain>
    </source>
</reference>
<feature type="transmembrane region" description="Helical" evidence="1">
    <location>
        <begin position="7"/>
        <end position="27"/>
    </location>
</feature>
<organism evidence="2 3">
    <name type="scientific">Abyssalbus ytuae</name>
    <dbReference type="NCBI Taxonomy" id="2926907"/>
    <lineage>
        <taxon>Bacteria</taxon>
        <taxon>Pseudomonadati</taxon>
        <taxon>Bacteroidota</taxon>
        <taxon>Flavobacteriia</taxon>
        <taxon>Flavobacteriales</taxon>
        <taxon>Flavobacteriaceae</taxon>
        <taxon>Abyssalbus</taxon>
    </lineage>
</organism>
<keyword evidence="3" id="KW-1185">Reference proteome</keyword>
<keyword evidence="1" id="KW-1133">Transmembrane helix</keyword>
<dbReference type="KEGG" id="fbm:MQE35_06995"/>
<sequence length="147" mass="15802">MKLESILKIVILIVGAISAFFLVRILLAGEDAIKADVGLQDSLISPFIVIAYIVFVIAVVAALLFTILNLLKNPTLLKRALIGIGAFLVIIILSFVLAKGEVTTLNDGRTLSESGTKWVSTGLITFYFLIVIAIGLIAYTGIRKAIK</sequence>
<dbReference type="RefSeq" id="WP_255845654.1">
    <property type="nucleotide sequence ID" value="NZ_CP094358.1"/>
</dbReference>
<name>A0A9E6ZNB9_9FLAO</name>
<accession>A0A9E6ZNB9</accession>
<dbReference type="EMBL" id="CP094358">
    <property type="protein sequence ID" value="UOB19037.1"/>
    <property type="molecule type" value="Genomic_DNA"/>
</dbReference>